<accession>A0AAV4RKE4</accession>
<proteinExistence type="predicted"/>
<dbReference type="EMBL" id="BPLR01008135">
    <property type="protein sequence ID" value="GIY22324.1"/>
    <property type="molecule type" value="Genomic_DNA"/>
</dbReference>
<evidence type="ECO:0000313" key="3">
    <source>
        <dbReference type="Proteomes" id="UP001054945"/>
    </source>
</evidence>
<reference evidence="2 3" key="1">
    <citation type="submission" date="2021-06" db="EMBL/GenBank/DDBJ databases">
        <title>Caerostris extrusa draft genome.</title>
        <authorList>
            <person name="Kono N."/>
            <person name="Arakawa K."/>
        </authorList>
    </citation>
    <scope>NUCLEOTIDE SEQUENCE [LARGE SCALE GENOMIC DNA]</scope>
</reference>
<organism evidence="2 3">
    <name type="scientific">Caerostris extrusa</name>
    <name type="common">Bark spider</name>
    <name type="synonym">Caerostris bankana</name>
    <dbReference type="NCBI Taxonomy" id="172846"/>
    <lineage>
        <taxon>Eukaryota</taxon>
        <taxon>Metazoa</taxon>
        <taxon>Ecdysozoa</taxon>
        <taxon>Arthropoda</taxon>
        <taxon>Chelicerata</taxon>
        <taxon>Arachnida</taxon>
        <taxon>Araneae</taxon>
        <taxon>Araneomorphae</taxon>
        <taxon>Entelegynae</taxon>
        <taxon>Araneoidea</taxon>
        <taxon>Araneidae</taxon>
        <taxon>Caerostris</taxon>
    </lineage>
</organism>
<sequence>MGDETLAQEEKRVTKQRRKIGNGKDYEEDKQVKKTFLKCKRSFLNLSPSCIHRHFIIFYDDDEDVLSLSQMCPLMERKTH</sequence>
<protein>
    <submittedName>
        <fullName evidence="2">Uncharacterized protein</fullName>
    </submittedName>
</protein>
<dbReference type="Proteomes" id="UP001054945">
    <property type="component" value="Unassembled WGS sequence"/>
</dbReference>
<dbReference type="AlphaFoldDB" id="A0AAV4RKE4"/>
<gene>
    <name evidence="2" type="ORF">CEXT_586961</name>
</gene>
<comment type="caution">
    <text evidence="2">The sequence shown here is derived from an EMBL/GenBank/DDBJ whole genome shotgun (WGS) entry which is preliminary data.</text>
</comment>
<evidence type="ECO:0000256" key="1">
    <source>
        <dbReference type="SAM" id="MobiDB-lite"/>
    </source>
</evidence>
<evidence type="ECO:0000313" key="2">
    <source>
        <dbReference type="EMBL" id="GIY22324.1"/>
    </source>
</evidence>
<feature type="region of interest" description="Disordered" evidence="1">
    <location>
        <begin position="1"/>
        <end position="26"/>
    </location>
</feature>
<name>A0AAV4RKE4_CAEEX</name>
<keyword evidence="3" id="KW-1185">Reference proteome</keyword>